<feature type="coiled-coil region" evidence="1">
    <location>
        <begin position="266"/>
        <end position="293"/>
    </location>
</feature>
<gene>
    <name evidence="4" type="ORF">TTHERM_00471020</name>
</gene>
<evidence type="ECO:0000256" key="1">
    <source>
        <dbReference type="SAM" id="Coils"/>
    </source>
</evidence>
<accession>I7MD18</accession>
<dbReference type="SUPFAM" id="SSF47473">
    <property type="entry name" value="EF-hand"/>
    <property type="match status" value="1"/>
</dbReference>
<dbReference type="EMBL" id="GG662622">
    <property type="protein sequence ID" value="EAR85329.3"/>
    <property type="molecule type" value="Genomic_DNA"/>
</dbReference>
<dbReference type="InParanoid" id="I7MD18"/>
<feature type="transmembrane region" description="Helical" evidence="2">
    <location>
        <begin position="361"/>
        <end position="379"/>
    </location>
</feature>
<proteinExistence type="predicted"/>
<evidence type="ECO:0000256" key="2">
    <source>
        <dbReference type="SAM" id="Phobius"/>
    </source>
</evidence>
<dbReference type="PROSITE" id="PS50004">
    <property type="entry name" value="C2"/>
    <property type="match status" value="1"/>
</dbReference>
<dbReference type="InterPro" id="IPR000008">
    <property type="entry name" value="C2_dom"/>
</dbReference>
<keyword evidence="1" id="KW-0175">Coiled coil</keyword>
<dbReference type="eggNOG" id="ENOG502SQ26">
    <property type="taxonomic scope" value="Eukaryota"/>
</dbReference>
<dbReference type="STRING" id="312017.I7MD18"/>
<evidence type="ECO:0000259" key="3">
    <source>
        <dbReference type="PROSITE" id="PS50004"/>
    </source>
</evidence>
<keyword evidence="2" id="KW-1133">Transmembrane helix</keyword>
<evidence type="ECO:0000313" key="5">
    <source>
        <dbReference type="Proteomes" id="UP000009168"/>
    </source>
</evidence>
<evidence type="ECO:0000313" key="4">
    <source>
        <dbReference type="EMBL" id="EAR85329.3"/>
    </source>
</evidence>
<dbReference type="OrthoDB" id="288940at2759"/>
<reference evidence="5" key="1">
    <citation type="journal article" date="2006" name="PLoS Biol.">
        <title>Macronuclear genome sequence of the ciliate Tetrahymena thermophila, a model eukaryote.</title>
        <authorList>
            <person name="Eisen J.A."/>
            <person name="Coyne R.S."/>
            <person name="Wu M."/>
            <person name="Wu D."/>
            <person name="Thiagarajan M."/>
            <person name="Wortman J.R."/>
            <person name="Badger J.H."/>
            <person name="Ren Q."/>
            <person name="Amedeo P."/>
            <person name="Jones K.M."/>
            <person name="Tallon L.J."/>
            <person name="Delcher A.L."/>
            <person name="Salzberg S.L."/>
            <person name="Silva J.C."/>
            <person name="Haas B.J."/>
            <person name="Majoros W.H."/>
            <person name="Farzad M."/>
            <person name="Carlton J.M."/>
            <person name="Smith R.K. Jr."/>
            <person name="Garg J."/>
            <person name="Pearlman R.E."/>
            <person name="Karrer K.M."/>
            <person name="Sun L."/>
            <person name="Manning G."/>
            <person name="Elde N.C."/>
            <person name="Turkewitz A.P."/>
            <person name="Asai D.J."/>
            <person name="Wilkes D.E."/>
            <person name="Wang Y."/>
            <person name="Cai H."/>
            <person name="Collins K."/>
            <person name="Stewart B.A."/>
            <person name="Lee S.R."/>
            <person name="Wilamowska K."/>
            <person name="Weinberg Z."/>
            <person name="Ruzzo W.L."/>
            <person name="Wloga D."/>
            <person name="Gaertig J."/>
            <person name="Frankel J."/>
            <person name="Tsao C.-C."/>
            <person name="Gorovsky M.A."/>
            <person name="Keeling P.J."/>
            <person name="Waller R.F."/>
            <person name="Patron N.J."/>
            <person name="Cherry J.M."/>
            <person name="Stover N.A."/>
            <person name="Krieger C.J."/>
            <person name="del Toro C."/>
            <person name="Ryder H.F."/>
            <person name="Williamson S.C."/>
            <person name="Barbeau R.A."/>
            <person name="Hamilton E.P."/>
            <person name="Orias E."/>
        </authorList>
    </citation>
    <scope>NUCLEOTIDE SEQUENCE [LARGE SCALE GENOMIC DNA]</scope>
    <source>
        <strain evidence="5">SB210</strain>
    </source>
</reference>
<protein>
    <submittedName>
        <fullName evidence="4">C2 domain protein</fullName>
    </submittedName>
</protein>
<dbReference type="Proteomes" id="UP000009168">
    <property type="component" value="Unassembled WGS sequence"/>
</dbReference>
<feature type="transmembrane region" description="Helical" evidence="2">
    <location>
        <begin position="411"/>
        <end position="433"/>
    </location>
</feature>
<name>I7MD18_TETTS</name>
<keyword evidence="2" id="KW-0812">Transmembrane</keyword>
<dbReference type="SMART" id="SM00239">
    <property type="entry name" value="C2"/>
    <property type="match status" value="1"/>
</dbReference>
<keyword evidence="2" id="KW-0472">Membrane</keyword>
<feature type="domain" description="C2" evidence="3">
    <location>
        <begin position="122"/>
        <end position="240"/>
    </location>
</feature>
<dbReference type="KEGG" id="tet:TTHERM_00471020"/>
<sequence length="552" mass="65397">MSYYSPSKQQFNQPLVSDYEGQMTTKIGILRKEFSELDISHEEYLTKIELFNILDTKIGKAFDRDLGEQLYQEVKKDQEGKVLVDDFIKVVLQAEKILYSKIHNTKKALDDIYIERKNYITKLEEVSKTEVLNNYGVMQGAYLEVTVISGRNLSYNGSQTDPFITMILSGQKFETGASSYNPNQTYTWQNASHKFQVFTGQERLQVFITDFDQYTKENFIGQIDIPLKDLDDQYLRTKEYQIYNQNGAILRDSFLVLQLQYVHSNIKFLETILAQKNQEIQNIADDLIQYERDIEILYQPFKTLQRFQRDPLPMMRDTNSGYLMNNNLAQTGGIKNLRVQRENEQIKSVPLDVSKFSNVELYTRILTISLLVILLIEFFEKSPYYDLLIIFYYVGKYELNELNEDSCIKIITAYIFSILFEIFWLIFFAEHWWNPQEKQMYDSMLDSGFRKANVVICFITVINKIFLVACFWGLVQYFKNNPMEEQLQLIKSKNQISPRRQFLQEQRPYLENQDFKVDKIFITPEKINTNKSYITYQDQSANQYNQYYQPKY</sequence>
<dbReference type="InterPro" id="IPR011992">
    <property type="entry name" value="EF-hand-dom_pair"/>
</dbReference>
<dbReference type="GeneID" id="7840959"/>
<dbReference type="Pfam" id="PF00168">
    <property type="entry name" value="C2"/>
    <property type="match status" value="1"/>
</dbReference>
<dbReference type="SUPFAM" id="SSF49562">
    <property type="entry name" value="C2 domain (Calcium/lipid-binding domain, CaLB)"/>
    <property type="match status" value="1"/>
</dbReference>
<dbReference type="Gene3D" id="2.60.40.150">
    <property type="entry name" value="C2 domain"/>
    <property type="match status" value="1"/>
</dbReference>
<dbReference type="InterPro" id="IPR035892">
    <property type="entry name" value="C2_domain_sf"/>
</dbReference>
<dbReference type="CDD" id="cd00030">
    <property type="entry name" value="C2"/>
    <property type="match status" value="1"/>
</dbReference>
<feature type="transmembrane region" description="Helical" evidence="2">
    <location>
        <begin position="453"/>
        <end position="475"/>
    </location>
</feature>
<keyword evidence="5" id="KW-1185">Reference proteome</keyword>
<dbReference type="AlphaFoldDB" id="I7MD18"/>
<organism evidence="4 5">
    <name type="scientific">Tetrahymena thermophila (strain SB210)</name>
    <dbReference type="NCBI Taxonomy" id="312017"/>
    <lineage>
        <taxon>Eukaryota</taxon>
        <taxon>Sar</taxon>
        <taxon>Alveolata</taxon>
        <taxon>Ciliophora</taxon>
        <taxon>Intramacronucleata</taxon>
        <taxon>Oligohymenophorea</taxon>
        <taxon>Hymenostomatida</taxon>
        <taxon>Tetrahymenina</taxon>
        <taxon>Tetrahymenidae</taxon>
        <taxon>Tetrahymena</taxon>
    </lineage>
</organism>
<dbReference type="RefSeq" id="XP_001032992.3">
    <property type="nucleotide sequence ID" value="XM_001032992.3"/>
</dbReference>